<comment type="caution">
    <text evidence="2">The sequence shown here is derived from an EMBL/GenBank/DDBJ whole genome shotgun (WGS) entry which is preliminary data.</text>
</comment>
<keyword evidence="3" id="KW-1185">Reference proteome</keyword>
<dbReference type="EMBL" id="BTSX01000002">
    <property type="protein sequence ID" value="GMS87072.1"/>
    <property type="molecule type" value="Genomic_DNA"/>
</dbReference>
<evidence type="ECO:0000256" key="1">
    <source>
        <dbReference type="SAM" id="Phobius"/>
    </source>
</evidence>
<sequence length="73" mass="8357">GLNRYQAVENVRSAKVFNRYVLFTVVCMPCAVTLYYLMNYLITSSNRFAFEAVRARLHTFIALNGTFGEVIVL</sequence>
<accession>A0AAV5SUP1</accession>
<name>A0AAV5SUP1_9BILA</name>
<evidence type="ECO:0008006" key="4">
    <source>
        <dbReference type="Google" id="ProtNLM"/>
    </source>
</evidence>
<keyword evidence="1" id="KW-0472">Membrane</keyword>
<keyword evidence="1" id="KW-0812">Transmembrane</keyword>
<organism evidence="2 3">
    <name type="scientific">Pristionchus entomophagus</name>
    <dbReference type="NCBI Taxonomy" id="358040"/>
    <lineage>
        <taxon>Eukaryota</taxon>
        <taxon>Metazoa</taxon>
        <taxon>Ecdysozoa</taxon>
        <taxon>Nematoda</taxon>
        <taxon>Chromadorea</taxon>
        <taxon>Rhabditida</taxon>
        <taxon>Rhabditina</taxon>
        <taxon>Diplogasteromorpha</taxon>
        <taxon>Diplogasteroidea</taxon>
        <taxon>Neodiplogasteridae</taxon>
        <taxon>Pristionchus</taxon>
    </lineage>
</organism>
<keyword evidence="1" id="KW-1133">Transmembrane helix</keyword>
<feature type="transmembrane region" description="Helical" evidence="1">
    <location>
        <begin position="20"/>
        <end position="38"/>
    </location>
</feature>
<reference evidence="2" key="1">
    <citation type="submission" date="2023-10" db="EMBL/GenBank/DDBJ databases">
        <title>Genome assembly of Pristionchus species.</title>
        <authorList>
            <person name="Yoshida K."/>
            <person name="Sommer R.J."/>
        </authorList>
    </citation>
    <scope>NUCLEOTIDE SEQUENCE</scope>
    <source>
        <strain evidence="2">RS0144</strain>
    </source>
</reference>
<evidence type="ECO:0000313" key="2">
    <source>
        <dbReference type="EMBL" id="GMS87072.1"/>
    </source>
</evidence>
<protein>
    <recommendedName>
        <fullName evidence="4">G protein-coupled receptor</fullName>
    </recommendedName>
</protein>
<dbReference type="AlphaFoldDB" id="A0AAV5SUP1"/>
<proteinExistence type="predicted"/>
<dbReference type="Proteomes" id="UP001432027">
    <property type="component" value="Unassembled WGS sequence"/>
</dbReference>
<gene>
    <name evidence="2" type="ORF">PENTCL1PPCAC_9247</name>
</gene>
<evidence type="ECO:0000313" key="3">
    <source>
        <dbReference type="Proteomes" id="UP001432027"/>
    </source>
</evidence>
<feature type="non-terminal residue" evidence="2">
    <location>
        <position position="1"/>
    </location>
</feature>